<proteinExistence type="predicted"/>
<sequence length="109" mass="12051">MGKTSVKTPNESNPKRGKLVEFNKMVIVGNLPPSNSFGDAYVLLYRSKNVQLADARQRVLWKLFDCNSLASNLRNSSGSLRTSFIPPLDGTCIEVGEGSKVYRKQTANE</sequence>
<protein>
    <submittedName>
        <fullName evidence="1">Uncharacterized protein</fullName>
    </submittedName>
</protein>
<name>A0A0B2ULP3_TOXCA</name>
<dbReference type="EMBL" id="JPKZ01004123">
    <property type="protein sequence ID" value="KHN71961.1"/>
    <property type="molecule type" value="Genomic_DNA"/>
</dbReference>
<gene>
    <name evidence="1" type="ORF">Tcan_08840</name>
</gene>
<comment type="caution">
    <text evidence="1">The sequence shown here is derived from an EMBL/GenBank/DDBJ whole genome shotgun (WGS) entry which is preliminary data.</text>
</comment>
<evidence type="ECO:0000313" key="2">
    <source>
        <dbReference type="Proteomes" id="UP000031036"/>
    </source>
</evidence>
<keyword evidence="2" id="KW-1185">Reference proteome</keyword>
<dbReference type="AlphaFoldDB" id="A0A0B2ULP3"/>
<accession>A0A0B2ULP3</accession>
<evidence type="ECO:0000313" key="1">
    <source>
        <dbReference type="EMBL" id="KHN71961.1"/>
    </source>
</evidence>
<reference evidence="1 2" key="1">
    <citation type="submission" date="2014-11" db="EMBL/GenBank/DDBJ databases">
        <title>Genetic blueprint of the zoonotic pathogen Toxocara canis.</title>
        <authorList>
            <person name="Zhu X.-Q."/>
            <person name="Korhonen P.K."/>
            <person name="Cai H."/>
            <person name="Young N.D."/>
            <person name="Nejsum P."/>
            <person name="von Samson-Himmelstjerna G."/>
            <person name="Boag P.R."/>
            <person name="Tan P."/>
            <person name="Li Q."/>
            <person name="Min J."/>
            <person name="Yang Y."/>
            <person name="Wang X."/>
            <person name="Fang X."/>
            <person name="Hall R.S."/>
            <person name="Hofmann A."/>
            <person name="Sternberg P.W."/>
            <person name="Jex A.R."/>
            <person name="Gasser R.B."/>
        </authorList>
    </citation>
    <scope>NUCLEOTIDE SEQUENCE [LARGE SCALE GENOMIC DNA]</scope>
    <source>
        <strain evidence="1">PN_DK_2014</strain>
    </source>
</reference>
<dbReference type="Proteomes" id="UP000031036">
    <property type="component" value="Unassembled WGS sequence"/>
</dbReference>
<organism evidence="1 2">
    <name type="scientific">Toxocara canis</name>
    <name type="common">Canine roundworm</name>
    <dbReference type="NCBI Taxonomy" id="6265"/>
    <lineage>
        <taxon>Eukaryota</taxon>
        <taxon>Metazoa</taxon>
        <taxon>Ecdysozoa</taxon>
        <taxon>Nematoda</taxon>
        <taxon>Chromadorea</taxon>
        <taxon>Rhabditida</taxon>
        <taxon>Spirurina</taxon>
        <taxon>Ascaridomorpha</taxon>
        <taxon>Ascaridoidea</taxon>
        <taxon>Toxocaridae</taxon>
        <taxon>Toxocara</taxon>
    </lineage>
</organism>